<evidence type="ECO:0000313" key="10">
    <source>
        <dbReference type="Proteomes" id="UP000094609"/>
    </source>
</evidence>
<dbReference type="GO" id="GO:0006412">
    <property type="term" value="P:translation"/>
    <property type="evidence" value="ECO:0007669"/>
    <property type="project" value="UniProtKB-UniRule"/>
</dbReference>
<comment type="function">
    <text evidence="7">Binds to the 23S rRNA.</text>
</comment>
<organism evidence="9 10">
    <name type="scientific">Sulfurospirillum halorespirans DSM 13726</name>
    <dbReference type="NCBI Taxonomy" id="1193502"/>
    <lineage>
        <taxon>Bacteria</taxon>
        <taxon>Pseudomonadati</taxon>
        <taxon>Campylobacterota</taxon>
        <taxon>Epsilonproteobacteria</taxon>
        <taxon>Campylobacterales</taxon>
        <taxon>Sulfurospirillaceae</taxon>
        <taxon>Sulfurospirillum</taxon>
    </lineage>
</organism>
<dbReference type="Gene3D" id="3.40.5.10">
    <property type="entry name" value="Ribosomal protein L9, N-terminal domain"/>
    <property type="match status" value="1"/>
</dbReference>
<dbReference type="SUPFAM" id="SSF55653">
    <property type="entry name" value="Ribosomal protein L9 C-domain"/>
    <property type="match status" value="1"/>
</dbReference>
<dbReference type="Proteomes" id="UP000094609">
    <property type="component" value="Chromosome"/>
</dbReference>
<dbReference type="PROSITE" id="PS00651">
    <property type="entry name" value="RIBOSOMAL_L9"/>
    <property type="match status" value="1"/>
</dbReference>
<evidence type="ECO:0000256" key="7">
    <source>
        <dbReference type="HAMAP-Rule" id="MF_00503"/>
    </source>
</evidence>
<name>A0A1D7TK14_9BACT</name>
<dbReference type="KEGG" id="shal:SHALO_1469"/>
<dbReference type="InterPro" id="IPR020069">
    <property type="entry name" value="Ribosomal_bL9_C"/>
</dbReference>
<evidence type="ECO:0000256" key="2">
    <source>
        <dbReference type="ARBA" id="ARBA00022730"/>
    </source>
</evidence>
<dbReference type="PATRIC" id="fig|1193502.14.peg.1488"/>
<dbReference type="InterPro" id="IPR036791">
    <property type="entry name" value="Ribosomal_bL9_C_sf"/>
</dbReference>
<keyword evidence="4 7" id="KW-0689">Ribosomal protein</keyword>
<keyword evidence="5 7" id="KW-0687">Ribonucleoprotein</keyword>
<gene>
    <name evidence="7" type="primary">rplI</name>
    <name evidence="9" type="ORF">SHALO_1469</name>
</gene>
<evidence type="ECO:0000256" key="1">
    <source>
        <dbReference type="ARBA" id="ARBA00010605"/>
    </source>
</evidence>
<dbReference type="Pfam" id="PF01281">
    <property type="entry name" value="Ribosomal_L9_N"/>
    <property type="match status" value="1"/>
</dbReference>
<dbReference type="FunFam" id="3.40.5.10:FF:000002">
    <property type="entry name" value="50S ribosomal protein L9"/>
    <property type="match status" value="1"/>
</dbReference>
<dbReference type="GO" id="GO:0005840">
    <property type="term" value="C:ribosome"/>
    <property type="evidence" value="ECO:0007669"/>
    <property type="project" value="UniProtKB-KW"/>
</dbReference>
<dbReference type="InterPro" id="IPR036935">
    <property type="entry name" value="Ribosomal_bL9_N_sf"/>
</dbReference>
<proteinExistence type="inferred from homology"/>
<dbReference type="PANTHER" id="PTHR21368">
    <property type="entry name" value="50S RIBOSOMAL PROTEIN L9"/>
    <property type="match status" value="1"/>
</dbReference>
<dbReference type="EMBL" id="CP017111">
    <property type="protein sequence ID" value="AOO65244.1"/>
    <property type="molecule type" value="Genomic_DNA"/>
</dbReference>
<keyword evidence="3 7" id="KW-0694">RNA-binding</keyword>
<dbReference type="InterPro" id="IPR020070">
    <property type="entry name" value="Ribosomal_bL9_N"/>
</dbReference>
<sequence>MKVLLIKDVKDLGKKGEIKEVKDGYGQNFLIGKGFALLATNEVMRKYESDQRKKAAAEAEEIANLKAIEKKLGELKLTVKRKLGANGSLFGAVTKEEIAHELKEQHKIEIDKKTVELEHAIKTTGNFDVSIKLGHGIHATLALIILGE</sequence>
<reference evidence="10" key="1">
    <citation type="submission" date="2016-08" db="EMBL/GenBank/DDBJ databases">
        <title>Complete genome sequence of the organohalide-respiring Epsilonproteobacterium Sulfurospirillum halorespirans.</title>
        <authorList>
            <person name="Goris T."/>
            <person name="Zimmermann J."/>
            <person name="Schenz B."/>
            <person name="Lemos M."/>
            <person name="Hackermueller J."/>
            <person name="Diekert G."/>
        </authorList>
    </citation>
    <scope>NUCLEOTIDE SEQUENCE [LARGE SCALE GENOMIC DNA]</scope>
    <source>
        <strain>DSM 13726</strain>
        <strain evidence="10">PCE-M2</strain>
    </source>
</reference>
<dbReference type="InterPro" id="IPR000244">
    <property type="entry name" value="Ribosomal_bL9"/>
</dbReference>
<dbReference type="InterPro" id="IPR009027">
    <property type="entry name" value="Ribosomal_bL9/RNase_H1_N"/>
</dbReference>
<dbReference type="Pfam" id="PF03948">
    <property type="entry name" value="Ribosomal_L9_C"/>
    <property type="match status" value="1"/>
</dbReference>
<evidence type="ECO:0000256" key="5">
    <source>
        <dbReference type="ARBA" id="ARBA00023274"/>
    </source>
</evidence>
<dbReference type="AlphaFoldDB" id="A0A1D7TK14"/>
<evidence type="ECO:0000313" key="9">
    <source>
        <dbReference type="EMBL" id="AOO65244.1"/>
    </source>
</evidence>
<dbReference type="GO" id="GO:1990904">
    <property type="term" value="C:ribonucleoprotein complex"/>
    <property type="evidence" value="ECO:0007669"/>
    <property type="project" value="UniProtKB-KW"/>
</dbReference>
<dbReference type="GO" id="GO:0003735">
    <property type="term" value="F:structural constituent of ribosome"/>
    <property type="evidence" value="ECO:0007669"/>
    <property type="project" value="InterPro"/>
</dbReference>
<dbReference type="HAMAP" id="MF_00503">
    <property type="entry name" value="Ribosomal_bL9"/>
    <property type="match status" value="1"/>
</dbReference>
<dbReference type="SUPFAM" id="SSF55658">
    <property type="entry name" value="L9 N-domain-like"/>
    <property type="match status" value="1"/>
</dbReference>
<evidence type="ECO:0000256" key="4">
    <source>
        <dbReference type="ARBA" id="ARBA00022980"/>
    </source>
</evidence>
<evidence type="ECO:0000256" key="3">
    <source>
        <dbReference type="ARBA" id="ARBA00022884"/>
    </source>
</evidence>
<dbReference type="RefSeq" id="WP_025344634.1">
    <property type="nucleotide sequence ID" value="NZ_CP017111.1"/>
</dbReference>
<evidence type="ECO:0000256" key="6">
    <source>
        <dbReference type="ARBA" id="ARBA00035292"/>
    </source>
</evidence>
<protein>
    <recommendedName>
        <fullName evidence="6 7">Large ribosomal subunit protein bL9</fullName>
    </recommendedName>
</protein>
<dbReference type="InterPro" id="IPR020594">
    <property type="entry name" value="Ribosomal_bL9_bac/chp"/>
</dbReference>
<accession>A0A1D7TK14</accession>
<dbReference type="NCBIfam" id="TIGR00158">
    <property type="entry name" value="L9"/>
    <property type="match status" value="1"/>
</dbReference>
<comment type="similarity">
    <text evidence="1 7">Belongs to the bacterial ribosomal protein bL9 family.</text>
</comment>
<dbReference type="STRING" id="1193502.SHALO_1469"/>
<evidence type="ECO:0000259" key="8">
    <source>
        <dbReference type="PROSITE" id="PS00651"/>
    </source>
</evidence>
<keyword evidence="10" id="KW-1185">Reference proteome</keyword>
<feature type="domain" description="Ribosomal protein L9" evidence="8">
    <location>
        <begin position="13"/>
        <end position="40"/>
    </location>
</feature>
<keyword evidence="2 7" id="KW-0699">rRNA-binding</keyword>
<dbReference type="Gene3D" id="3.10.430.100">
    <property type="entry name" value="Ribosomal protein L9, C-terminal domain"/>
    <property type="match status" value="1"/>
</dbReference>
<dbReference type="GO" id="GO:0019843">
    <property type="term" value="F:rRNA binding"/>
    <property type="evidence" value="ECO:0007669"/>
    <property type="project" value="UniProtKB-UniRule"/>
</dbReference>